<feature type="region of interest" description="Disordered" evidence="2">
    <location>
        <begin position="722"/>
        <end position="770"/>
    </location>
</feature>
<keyword evidence="1" id="KW-0175">Coiled coil</keyword>
<protein>
    <submittedName>
        <fullName evidence="3">Uncharacterized protein</fullName>
    </submittedName>
</protein>
<evidence type="ECO:0000313" key="3">
    <source>
        <dbReference type="EMBL" id="CEM53745.1"/>
    </source>
</evidence>
<evidence type="ECO:0000256" key="1">
    <source>
        <dbReference type="SAM" id="Coils"/>
    </source>
</evidence>
<name>A0A0G4I9Q3_9ALVE</name>
<sequence>MEESLRASSDEELLVMYKRMQKSHENFSALFEELEVEEKSLRMQNAELQHTLDDMVKSAARLHVTSRQSTALAEAPGRMVKNLMNALSEDHRKSVKVSDHIGDLSALPSNQQTSAAAPSTTETESAHSSSSVTEGTENTIRRASTSNSENDSGFGGGFLLRLTKMANSATALSRSALGPQPPRQHMGHRASAIGHHSEEALVKMEIAAAEERQRRERARRNRGALFGTAGEGDRERERERHRGVTPGGSNGPSAVSTERKRRTTSSSGGVASFGPSENDSEAARVERNRRRGVPETPTVNSSDSRPSQKGTRILDLSQSQRKGVTSQAGKPRWQEAAGGFMKASFNRAVALASSSFQATGHKRGQEEGGGVEASVQVAHGGGDEKGTASCPQRAECEVEDVTPSGRPSVKKVSFTAGVPTFNIGSEDGGSVRGSELNDARPEGGDAEVVPPGDRARGVEEEEEPDRQSEGLDAFWDDDDAIEGNPPLIKLTVELHGGRGTAQVEVRAEDSVKAVAEKFVRERRKLFCDGSLEKAEAHFESFLTKVEDDAETFPISLKASLEEICGTGCLRAPPSPEELLRHLPSSSFSVCTGAEKRQAIMAEEKEGEGRAEDEEWTQVQREDAGAESEEEERNEGVTEVQESEKLFCDGSLEKAEAHFESFLTKVEDDAETFPISLKASLEEICGTGCLRAPPSPEELLRHLPSSSFSVCTGAEKRQAIMAEEKEGEGRAEDEEWTQVQREDAGAESEEEERNEGVTEVQESESDLLPCN</sequence>
<reference evidence="3" key="1">
    <citation type="submission" date="2014-11" db="EMBL/GenBank/DDBJ databases">
        <authorList>
            <person name="Otto D Thomas"/>
            <person name="Naeem Raeece"/>
        </authorList>
    </citation>
    <scope>NUCLEOTIDE SEQUENCE</scope>
</reference>
<feature type="compositionally biased region" description="Polar residues" evidence="2">
    <location>
        <begin position="297"/>
        <end position="328"/>
    </location>
</feature>
<feature type="region of interest" description="Disordered" evidence="2">
    <location>
        <begin position="357"/>
        <end position="471"/>
    </location>
</feature>
<accession>A0A0G4I9Q3</accession>
<evidence type="ECO:0000256" key="2">
    <source>
        <dbReference type="SAM" id="MobiDB-lite"/>
    </source>
</evidence>
<feature type="region of interest" description="Disordered" evidence="2">
    <location>
        <begin position="603"/>
        <end position="643"/>
    </location>
</feature>
<feature type="compositionally biased region" description="Low complexity" evidence="2">
    <location>
        <begin position="113"/>
        <end position="136"/>
    </location>
</feature>
<gene>
    <name evidence="3" type="ORF">Cvel_2049</name>
</gene>
<dbReference type="VEuPathDB" id="CryptoDB:Cvel_2049"/>
<feature type="coiled-coil region" evidence="1">
    <location>
        <begin position="17"/>
        <end position="51"/>
    </location>
</feature>
<feature type="region of interest" description="Disordered" evidence="2">
    <location>
        <begin position="212"/>
        <end position="335"/>
    </location>
</feature>
<feature type="compositionally biased region" description="Polar residues" evidence="2">
    <location>
        <begin position="137"/>
        <end position="151"/>
    </location>
</feature>
<dbReference type="AlphaFoldDB" id="A0A0G4I9Q3"/>
<feature type="compositionally biased region" description="Basic and acidic residues" evidence="2">
    <location>
        <begin position="231"/>
        <end position="242"/>
    </location>
</feature>
<proteinExistence type="predicted"/>
<dbReference type="EMBL" id="CDMZ01005721">
    <property type="protein sequence ID" value="CEM53745.1"/>
    <property type="molecule type" value="Genomic_DNA"/>
</dbReference>
<feature type="region of interest" description="Disordered" evidence="2">
    <location>
        <begin position="104"/>
        <end position="153"/>
    </location>
</feature>
<organism evidence="3">
    <name type="scientific">Chromera velia CCMP2878</name>
    <dbReference type="NCBI Taxonomy" id="1169474"/>
    <lineage>
        <taxon>Eukaryota</taxon>
        <taxon>Sar</taxon>
        <taxon>Alveolata</taxon>
        <taxon>Colpodellida</taxon>
        <taxon>Chromeraceae</taxon>
        <taxon>Chromera</taxon>
    </lineage>
</organism>